<protein>
    <recommendedName>
        <fullName evidence="4">YD repeat-containing protein</fullName>
    </recommendedName>
</protein>
<comment type="caution">
    <text evidence="2">The sequence shown here is derived from an EMBL/GenBank/DDBJ whole genome shotgun (WGS) entry which is preliminary data.</text>
</comment>
<feature type="chain" id="PRO_5023070811" description="YD repeat-containing protein" evidence="1">
    <location>
        <begin position="23"/>
        <end position="274"/>
    </location>
</feature>
<name>A0A5C6LWS0_9BACT</name>
<evidence type="ECO:0008006" key="4">
    <source>
        <dbReference type="Google" id="ProtNLM"/>
    </source>
</evidence>
<dbReference type="Gene3D" id="2.180.10.10">
    <property type="entry name" value="RHS repeat-associated core"/>
    <property type="match status" value="1"/>
</dbReference>
<dbReference type="Proteomes" id="UP000318815">
    <property type="component" value="Unassembled WGS sequence"/>
</dbReference>
<proteinExistence type="predicted"/>
<reference evidence="2 3" key="1">
    <citation type="submission" date="2019-08" db="EMBL/GenBank/DDBJ databases">
        <title>Whole genome sequencing of chitin degrading bacteria Chitinophaga pinensis YS16.</title>
        <authorList>
            <person name="Singh R.P."/>
            <person name="Manchanda G."/>
            <person name="Maurya I.K."/>
            <person name="Joshi N.K."/>
            <person name="Srivastava A.K."/>
        </authorList>
    </citation>
    <scope>NUCLEOTIDE SEQUENCE [LARGE SCALE GENOMIC DNA]</scope>
    <source>
        <strain evidence="2 3">YS-16</strain>
    </source>
</reference>
<keyword evidence="1" id="KW-0732">Signal</keyword>
<evidence type="ECO:0000313" key="2">
    <source>
        <dbReference type="EMBL" id="TWW01242.1"/>
    </source>
</evidence>
<dbReference type="AlphaFoldDB" id="A0A5C6LWS0"/>
<feature type="signal peptide" evidence="1">
    <location>
        <begin position="1"/>
        <end position="22"/>
    </location>
</feature>
<organism evidence="2 3">
    <name type="scientific">Chitinophaga pinensis</name>
    <dbReference type="NCBI Taxonomy" id="79329"/>
    <lineage>
        <taxon>Bacteria</taxon>
        <taxon>Pseudomonadati</taxon>
        <taxon>Bacteroidota</taxon>
        <taxon>Chitinophagia</taxon>
        <taxon>Chitinophagales</taxon>
        <taxon>Chitinophagaceae</taxon>
        <taxon>Chitinophaga</taxon>
    </lineage>
</organism>
<dbReference type="RefSeq" id="WP_146304494.1">
    <property type="nucleotide sequence ID" value="NZ_VOHS01000005.1"/>
</dbReference>
<dbReference type="OrthoDB" id="636957at2"/>
<accession>A0A5C6LWS0</accession>
<dbReference type="EMBL" id="VOHS01000005">
    <property type="protein sequence ID" value="TWW01242.1"/>
    <property type="molecule type" value="Genomic_DNA"/>
</dbReference>
<gene>
    <name evidence="2" type="ORF">FEF09_07235</name>
</gene>
<evidence type="ECO:0000256" key="1">
    <source>
        <dbReference type="SAM" id="SignalP"/>
    </source>
</evidence>
<keyword evidence="3" id="KW-1185">Reference proteome</keyword>
<sequence length="274" mass="31611">MRTRLNFTFHAMIAGAILCLLAACGKTDITPDCGAPLCQIQSFEGDNYWWEGHVVNTLTYNKAGNPILRSRSDLATGNENETYRYDAKQRLTDQILHYENGGYGGDFREWHRFKYHNNQERPYMDSLYNNGTIGDNPIPYPFLPPLLIVIYFNYDAKGRLIEENSFFEDGSGWYKKKYLYNSANNLEKLASSWGSTGWVVDTTYYGPYDNKINFLQTNKVWQLLTRNYSENNTQTAVTYNKYGLPLQFPDDPKGKAVSFLDADLTNMKIVYKCK</sequence>
<evidence type="ECO:0000313" key="3">
    <source>
        <dbReference type="Proteomes" id="UP000318815"/>
    </source>
</evidence>
<dbReference type="PROSITE" id="PS51257">
    <property type="entry name" value="PROKAR_LIPOPROTEIN"/>
    <property type="match status" value="1"/>
</dbReference>